<dbReference type="Pfam" id="PF22124">
    <property type="entry name" value="Glyco_hydro_95_cat"/>
    <property type="match status" value="1"/>
</dbReference>
<proteinExistence type="predicted"/>
<evidence type="ECO:0000259" key="3">
    <source>
        <dbReference type="Pfam" id="PF22124"/>
    </source>
</evidence>
<protein>
    <submittedName>
        <fullName evidence="4">Glycoside hydrolase family 95 protein</fullName>
    </submittedName>
</protein>
<dbReference type="GO" id="GO:0005975">
    <property type="term" value="P:carbohydrate metabolic process"/>
    <property type="evidence" value="ECO:0007669"/>
    <property type="project" value="InterPro"/>
</dbReference>
<evidence type="ECO:0000313" key="4">
    <source>
        <dbReference type="EMBL" id="KAJ5464835.1"/>
    </source>
</evidence>
<evidence type="ECO:0000259" key="2">
    <source>
        <dbReference type="Pfam" id="PF14498"/>
    </source>
</evidence>
<organism evidence="4 5">
    <name type="scientific">Penicillium daleae</name>
    <dbReference type="NCBI Taxonomy" id="63821"/>
    <lineage>
        <taxon>Eukaryota</taxon>
        <taxon>Fungi</taxon>
        <taxon>Dikarya</taxon>
        <taxon>Ascomycota</taxon>
        <taxon>Pezizomycotina</taxon>
        <taxon>Eurotiomycetes</taxon>
        <taxon>Eurotiomycetidae</taxon>
        <taxon>Eurotiales</taxon>
        <taxon>Aspergillaceae</taxon>
        <taxon>Penicillium</taxon>
    </lineage>
</organism>
<name>A0AAD6CGZ2_9EURO</name>
<dbReference type="AlphaFoldDB" id="A0AAD6CGZ2"/>
<dbReference type="InterPro" id="IPR054363">
    <property type="entry name" value="GH95_cat"/>
</dbReference>
<dbReference type="RefSeq" id="XP_056771682.1">
    <property type="nucleotide sequence ID" value="XM_056903915.1"/>
</dbReference>
<evidence type="ECO:0000256" key="1">
    <source>
        <dbReference type="SAM" id="MobiDB-lite"/>
    </source>
</evidence>
<keyword evidence="4" id="KW-0378">Hydrolase</keyword>
<gene>
    <name evidence="4" type="ORF">N7458_000521</name>
</gene>
<feature type="region of interest" description="Disordered" evidence="1">
    <location>
        <begin position="298"/>
        <end position="320"/>
    </location>
</feature>
<dbReference type="Proteomes" id="UP001213681">
    <property type="component" value="Unassembled WGS sequence"/>
</dbReference>
<keyword evidence="5" id="KW-1185">Reference proteome</keyword>
<dbReference type="SUPFAM" id="SSF48208">
    <property type="entry name" value="Six-hairpin glycosidases"/>
    <property type="match status" value="1"/>
</dbReference>
<dbReference type="PANTHER" id="PTHR31084:SF0">
    <property type="entry name" value="ALPHA-L-FUCOSIDASE 2"/>
    <property type="match status" value="1"/>
</dbReference>
<comment type="caution">
    <text evidence="4">The sequence shown here is derived from an EMBL/GenBank/DDBJ whole genome shotgun (WGS) entry which is preliminary data.</text>
</comment>
<reference evidence="4" key="1">
    <citation type="submission" date="2022-12" db="EMBL/GenBank/DDBJ databases">
        <authorList>
            <person name="Petersen C."/>
        </authorList>
    </citation>
    <scope>NUCLEOTIDE SEQUENCE</scope>
    <source>
        <strain evidence="4">IBT 16125</strain>
    </source>
</reference>
<dbReference type="Gene3D" id="2.70.98.50">
    <property type="entry name" value="putative glycoside hydrolase family protein from bacillus halodurans"/>
    <property type="match status" value="1"/>
</dbReference>
<sequence length="474" mass="52666">MSTEHRLYYTTPCTTFSGSLPLGNGRLGASVISSPSREAFVLNEVTFWSGGPHTAGSGLASRAADPMAELRQTQRCLLAGDYEEGKRRSEKYLQSMENNFGTNLVVGRLDITVNGTMDSEGVRGFERELRLDSALAEVRYDSDGHRVRRRSFMSYPHQVLIVSFESDDPEGLNLEVSIQGQNEAFAARSRDGRIEFDAQALETVHSDGNCGVTGHGVVGVYSDSQEVESKECKIFVRGKKSATILLAFTTNYQQTGDGWREQASRQIEEATKLSVADLLAAHLADYQPLYRRMSITLGPSSGSEPASLPTDQRRQKFEPSNYADPGMFTLYFHYARYLTIAGTRATSPLPLNLQGLWNDGEACRMGWSCDYHIDMNTQMNYFPMLPSALPDLMQPLISYLKRLVTAGKDAAQACYGCDGWVAHVFSNVWGFADPGWETSYGLNVTGGLWMASHLIEMYEYTLDETLWGKQPIRS</sequence>
<accession>A0AAD6CGZ2</accession>
<dbReference type="GeneID" id="81594158"/>
<dbReference type="PANTHER" id="PTHR31084">
    <property type="entry name" value="ALPHA-L-FUCOSIDASE 2"/>
    <property type="match status" value="1"/>
</dbReference>
<dbReference type="InterPro" id="IPR027414">
    <property type="entry name" value="GH95_N_dom"/>
</dbReference>
<dbReference type="EMBL" id="JAPVEA010000001">
    <property type="protein sequence ID" value="KAJ5464835.1"/>
    <property type="molecule type" value="Genomic_DNA"/>
</dbReference>
<dbReference type="Pfam" id="PF14498">
    <property type="entry name" value="Glyco_hyd_65N_2"/>
    <property type="match status" value="1"/>
</dbReference>
<dbReference type="InterPro" id="IPR008928">
    <property type="entry name" value="6-hairpin_glycosidase_sf"/>
</dbReference>
<feature type="domain" description="Glycosyl hydrolase family 95 catalytic" evidence="3">
    <location>
        <begin position="275"/>
        <end position="466"/>
    </location>
</feature>
<dbReference type="GO" id="GO:0004560">
    <property type="term" value="F:alpha-L-fucosidase activity"/>
    <property type="evidence" value="ECO:0007669"/>
    <property type="project" value="TreeGrafter"/>
</dbReference>
<feature type="domain" description="Glycosyl hydrolase family 95 N-terminal" evidence="2">
    <location>
        <begin position="7"/>
        <end position="254"/>
    </location>
</feature>
<evidence type="ECO:0000313" key="5">
    <source>
        <dbReference type="Proteomes" id="UP001213681"/>
    </source>
</evidence>
<reference evidence="4" key="2">
    <citation type="journal article" date="2023" name="IMA Fungus">
        <title>Comparative genomic study of the Penicillium genus elucidates a diverse pangenome and 15 lateral gene transfer events.</title>
        <authorList>
            <person name="Petersen C."/>
            <person name="Sorensen T."/>
            <person name="Nielsen M.R."/>
            <person name="Sondergaard T.E."/>
            <person name="Sorensen J.L."/>
            <person name="Fitzpatrick D.A."/>
            <person name="Frisvad J.C."/>
            <person name="Nielsen K.L."/>
        </authorList>
    </citation>
    <scope>NUCLEOTIDE SEQUENCE</scope>
    <source>
        <strain evidence="4">IBT 16125</strain>
    </source>
</reference>